<evidence type="ECO:0000313" key="7">
    <source>
        <dbReference type="EMBL" id="KZZ87524.1"/>
    </source>
</evidence>
<reference evidence="7 8" key="1">
    <citation type="journal article" date="2016" name="Genome Biol. Evol.">
        <title>Divergent and convergent evolution of fungal pathogenicity.</title>
        <authorList>
            <person name="Shang Y."/>
            <person name="Xiao G."/>
            <person name="Zheng P."/>
            <person name="Cen K."/>
            <person name="Zhan S."/>
            <person name="Wang C."/>
        </authorList>
    </citation>
    <scope>NUCLEOTIDE SEQUENCE [LARGE SCALE GENOMIC DNA]</scope>
    <source>
        <strain evidence="7 8">ARSEF 7405</strain>
    </source>
</reference>
<gene>
    <name evidence="7" type="ORF">AAP_05607</name>
</gene>
<dbReference type="PANTHER" id="PTHR43310">
    <property type="entry name" value="SULFATE TRANSPORTER YBAR-RELATED"/>
    <property type="match status" value="1"/>
</dbReference>
<dbReference type="VEuPathDB" id="FungiDB:AAP_05607"/>
<protein>
    <submittedName>
        <fullName evidence="7">Sulfate transporter</fullName>
    </submittedName>
</protein>
<feature type="transmembrane region" description="Helical" evidence="5">
    <location>
        <begin position="209"/>
        <end position="230"/>
    </location>
</feature>
<dbReference type="EMBL" id="AZGZ01000033">
    <property type="protein sequence ID" value="KZZ87524.1"/>
    <property type="molecule type" value="Genomic_DNA"/>
</dbReference>
<feature type="transmembrane region" description="Helical" evidence="5">
    <location>
        <begin position="378"/>
        <end position="402"/>
    </location>
</feature>
<dbReference type="AlphaFoldDB" id="A0A167VH69"/>
<dbReference type="PANTHER" id="PTHR43310:SF4">
    <property type="entry name" value="AFR304WP"/>
    <property type="match status" value="1"/>
</dbReference>
<feature type="transmembrane region" description="Helical" evidence="5">
    <location>
        <begin position="36"/>
        <end position="55"/>
    </location>
</feature>
<feature type="transmembrane region" description="Helical" evidence="5">
    <location>
        <begin position="443"/>
        <end position="476"/>
    </location>
</feature>
<evidence type="ECO:0000313" key="8">
    <source>
        <dbReference type="Proteomes" id="UP000242877"/>
    </source>
</evidence>
<name>A0A167VH69_9EURO</name>
<feature type="transmembrane region" description="Helical" evidence="5">
    <location>
        <begin position="351"/>
        <end position="372"/>
    </location>
</feature>
<accession>A0A167VH69</accession>
<sequence length="806" mass="88638">MLQHIKTKLDEKRAGRSAKQLLKYAPARICRGLPSVLLAVMLNTLDATSAGLLVFPPVQDSPAFGQLQAQAVAIYVMSTIVSQLVLTFGGSKFPGAIGGMLVEVLPFLRALASDIQGAMGKDNPKLVPTVVVAYAMTSVLIGVTFSMLGLLRLGWTVEYIPTTVLNGTIAALGLSLFISGLQLTIPPTSPPLTLETAEEVLFSKEHFPLLLATVLPAVALCLTTRLSFFLRVLRGATEHPMYVSSFMFSIAVVFWVICAALGLANSAGMDELAAKGWLFTVDAAAKNQKGLGDSWNYFKLFDFSMVEWSAMKAGIGNIVLLVIITVLNLPIYIPAMGLLLKQPDIDMNWELLGHGASNLLSGLVGSLPNLIVLSSSRLFTFAGGGRAEGVATTLLTLLTFFCSGKLLRILPTVMAAVLVCYCALELMIEALWCTAYELLWTEWSIAVGTMLACTLIGFLQGFAIGMASAVIMYCLWNFYDMRAARFRINLRHDRTPFPQEKYGKRVSSNDTCFEDEPTAFFQSPGDFKADRTSMTTIALPVLPTTEEPDDGSLADVIAVYGHACRGGVSCVWPQVGPVSEEYADAVECYYTLYDGISSTQNGAYMGQWLERLFLDFDIGELLKSQRATIHQFAKGQGVELHEPSFILGVRGTIRITTSAAPFSSDVPHRVEEEEHVARLPLTVALKMGALKMFMWLSRCIQFKYWFSAHSKSNIDEESSLHGQQISLRGGIHTLRAGDTYWPEIDNLYYEGKPFVERLTACEDDSQVLTLPIEGPYADTYATRELLQYCERQSMYKRTLARAMWKF</sequence>
<keyword evidence="2 5" id="KW-0812">Transmembrane</keyword>
<feature type="transmembrane region" description="Helical" evidence="5">
    <location>
        <begin position="132"/>
        <end position="151"/>
    </location>
</feature>
<dbReference type="InterPro" id="IPR052706">
    <property type="entry name" value="Membrane-Transporter-like"/>
</dbReference>
<comment type="caution">
    <text evidence="7">The sequence shown here is derived from an EMBL/GenBank/DDBJ whole genome shotgun (WGS) entry which is preliminary data.</text>
</comment>
<evidence type="ECO:0000256" key="2">
    <source>
        <dbReference type="ARBA" id="ARBA00022692"/>
    </source>
</evidence>
<feature type="transmembrane region" description="Helical" evidence="5">
    <location>
        <begin position="409"/>
        <end position="431"/>
    </location>
</feature>
<feature type="transmembrane region" description="Helical" evidence="5">
    <location>
        <begin position="315"/>
        <end position="339"/>
    </location>
</feature>
<keyword evidence="4 5" id="KW-0472">Membrane</keyword>
<proteinExistence type="predicted"/>
<comment type="subcellular location">
    <subcellularLocation>
        <location evidence="1">Membrane</location>
        <topology evidence="1">Multi-pass membrane protein</topology>
    </subcellularLocation>
</comment>
<feature type="transmembrane region" description="Helical" evidence="5">
    <location>
        <begin position="242"/>
        <end position="264"/>
    </location>
</feature>
<dbReference type="GO" id="GO:0016020">
    <property type="term" value="C:membrane"/>
    <property type="evidence" value="ECO:0007669"/>
    <property type="project" value="UniProtKB-SubCell"/>
</dbReference>
<evidence type="ECO:0000256" key="4">
    <source>
        <dbReference type="ARBA" id="ARBA00023136"/>
    </source>
</evidence>
<organism evidence="7 8">
    <name type="scientific">Ascosphaera apis ARSEF 7405</name>
    <dbReference type="NCBI Taxonomy" id="392613"/>
    <lineage>
        <taxon>Eukaryota</taxon>
        <taxon>Fungi</taxon>
        <taxon>Dikarya</taxon>
        <taxon>Ascomycota</taxon>
        <taxon>Pezizomycotina</taxon>
        <taxon>Eurotiomycetes</taxon>
        <taxon>Eurotiomycetidae</taxon>
        <taxon>Onygenales</taxon>
        <taxon>Ascosphaeraceae</taxon>
        <taxon>Ascosphaera</taxon>
    </lineage>
</organism>
<evidence type="ECO:0000256" key="3">
    <source>
        <dbReference type="ARBA" id="ARBA00022989"/>
    </source>
</evidence>
<evidence type="ECO:0000259" key="6">
    <source>
        <dbReference type="Pfam" id="PF00916"/>
    </source>
</evidence>
<dbReference type="InterPro" id="IPR011547">
    <property type="entry name" value="SLC26A/SulP_dom"/>
</dbReference>
<evidence type="ECO:0000256" key="1">
    <source>
        <dbReference type="ARBA" id="ARBA00004141"/>
    </source>
</evidence>
<feature type="transmembrane region" description="Helical" evidence="5">
    <location>
        <begin position="163"/>
        <end position="185"/>
    </location>
</feature>
<dbReference type="OrthoDB" id="4204185at2759"/>
<feature type="domain" description="SLC26A/SulP transporter" evidence="6">
    <location>
        <begin position="61"/>
        <end position="429"/>
    </location>
</feature>
<dbReference type="Pfam" id="PF00916">
    <property type="entry name" value="Sulfate_transp"/>
    <property type="match status" value="1"/>
</dbReference>
<evidence type="ECO:0000256" key="5">
    <source>
        <dbReference type="SAM" id="Phobius"/>
    </source>
</evidence>
<keyword evidence="3 5" id="KW-1133">Transmembrane helix</keyword>
<dbReference type="Proteomes" id="UP000242877">
    <property type="component" value="Unassembled WGS sequence"/>
</dbReference>
<keyword evidence="8" id="KW-1185">Reference proteome</keyword>